<evidence type="ECO:0000256" key="4">
    <source>
        <dbReference type="ARBA" id="ARBA00005680"/>
    </source>
</evidence>
<dbReference type="GO" id="GO:0046872">
    <property type="term" value="F:metal ion binding"/>
    <property type="evidence" value="ECO:0007669"/>
    <property type="project" value="UniProtKB-KW"/>
</dbReference>
<dbReference type="Pfam" id="PF00652">
    <property type="entry name" value="Ricin_B_lectin"/>
    <property type="match status" value="1"/>
</dbReference>
<evidence type="ECO:0000313" key="20">
    <source>
        <dbReference type="Proteomes" id="UP001175271"/>
    </source>
</evidence>
<sequence>MKKLCRLKTWLLLFFVIWIGGIMVFWTKNNSAINRLNAGNAQAWETRVHRGVRAQKIVDEEVEGKKAPLSYEEATTELRSRIGGNPYGSAPEDDSIPVVVPRDTVMHPKPNNLVSWRDFPHEEYLKKGALQPGQDRYEANKFNQAASDALKWDRDIADSREAVCRAVNYDVDSLPQTSIIVTFHNEARSTLLRTVVSALNRSPPRLIKEIILVDDFSKDPSVGEELVSIDKVIVLRNTKREGLIRSRMKGAAIARAPILTFLDSHVECNQQWLEPLLQRVKENSKAVVAPVIDVINMDSFNYVAASADLRGGFEWNLVFKWEFLDGSLRNARHAHPTGPIKTPVQAGGLFTISKEWFETLGTYDLDMDVWGGENLELSFRVWQCGGAMEIIPCSRVGHVFRRQHPYTFPGGSGNVFQKNTRRAAEVWLDDYKRFYLKQVPSARYVNYGDISERLKLKADLKCKSFSWYLREVYPELKVPESDMGTPQTFRQGKLCLDSLGHNGVAETPGVYECHGTGGNQEFFYDNVKHTLRAGASKHCLNIDDSGKIKTLECDKLHFRWVLLEEQGLIKQGDRCLALIPRTKISVQREDNSLQGMPCDATDIRQKWVFEKPN</sequence>
<keyword evidence="7 17" id="KW-0812">Transmembrane</keyword>
<evidence type="ECO:0000256" key="8">
    <source>
        <dbReference type="ARBA" id="ARBA00022723"/>
    </source>
</evidence>
<dbReference type="CDD" id="cd02510">
    <property type="entry name" value="pp-GalNAc-T"/>
    <property type="match status" value="1"/>
</dbReference>
<dbReference type="EC" id="2.4.1.-" evidence="17"/>
<dbReference type="PANTHER" id="PTHR11675:SF119">
    <property type="entry name" value="POLYPEPTIDE N-ACETYLGALACTOSAMINYLTRANSFERASE 2"/>
    <property type="match status" value="1"/>
</dbReference>
<organism evidence="19 20">
    <name type="scientific">Steinernema hermaphroditum</name>
    <dbReference type="NCBI Taxonomy" id="289476"/>
    <lineage>
        <taxon>Eukaryota</taxon>
        <taxon>Metazoa</taxon>
        <taxon>Ecdysozoa</taxon>
        <taxon>Nematoda</taxon>
        <taxon>Chromadorea</taxon>
        <taxon>Rhabditida</taxon>
        <taxon>Tylenchina</taxon>
        <taxon>Panagrolaimomorpha</taxon>
        <taxon>Strongyloidoidea</taxon>
        <taxon>Steinernematidae</taxon>
        <taxon>Steinernema</taxon>
    </lineage>
</organism>
<comment type="pathway">
    <text evidence="3 17">Protein modification; protein glycosylation.</text>
</comment>
<dbReference type="Proteomes" id="UP001175271">
    <property type="component" value="Unassembled WGS sequence"/>
</dbReference>
<dbReference type="Gene3D" id="2.80.10.50">
    <property type="match status" value="1"/>
</dbReference>
<evidence type="ECO:0000256" key="6">
    <source>
        <dbReference type="ARBA" id="ARBA00022679"/>
    </source>
</evidence>
<proteinExistence type="inferred from homology"/>
<keyword evidence="8" id="KW-0479">Metal-binding</keyword>
<evidence type="ECO:0000256" key="17">
    <source>
        <dbReference type="RuleBase" id="RU361242"/>
    </source>
</evidence>
<keyword evidence="13 17" id="KW-0472">Membrane</keyword>
<comment type="cofactor">
    <cofactor evidence="1 17">
        <name>Mn(2+)</name>
        <dbReference type="ChEBI" id="CHEBI:29035"/>
    </cofactor>
</comment>
<evidence type="ECO:0000256" key="10">
    <source>
        <dbReference type="ARBA" id="ARBA00022968"/>
    </source>
</evidence>
<evidence type="ECO:0000256" key="9">
    <source>
        <dbReference type="ARBA" id="ARBA00022734"/>
    </source>
</evidence>
<evidence type="ECO:0000256" key="7">
    <source>
        <dbReference type="ARBA" id="ARBA00022692"/>
    </source>
</evidence>
<keyword evidence="12 17" id="KW-0333">Golgi apparatus</keyword>
<dbReference type="InterPro" id="IPR029044">
    <property type="entry name" value="Nucleotide-diphossugar_trans"/>
</dbReference>
<evidence type="ECO:0000256" key="13">
    <source>
        <dbReference type="ARBA" id="ARBA00023136"/>
    </source>
</evidence>
<dbReference type="Pfam" id="PF00535">
    <property type="entry name" value="Glycos_transf_2"/>
    <property type="match status" value="1"/>
</dbReference>
<dbReference type="FunFam" id="3.90.550.10:FF:000021">
    <property type="entry name" value="Polypeptide N-acetylgalactosaminyltransferase"/>
    <property type="match status" value="1"/>
</dbReference>
<dbReference type="PROSITE" id="PS50231">
    <property type="entry name" value="RICIN_B_LECTIN"/>
    <property type="match status" value="1"/>
</dbReference>
<evidence type="ECO:0000256" key="14">
    <source>
        <dbReference type="ARBA" id="ARBA00023157"/>
    </source>
</evidence>
<dbReference type="InterPro" id="IPR000772">
    <property type="entry name" value="Ricin_B_lectin"/>
</dbReference>
<gene>
    <name evidence="19" type="ORF">QR680_003851</name>
</gene>
<keyword evidence="10" id="KW-0735">Signal-anchor</keyword>
<keyword evidence="20" id="KW-1185">Reference proteome</keyword>
<feature type="domain" description="Ricin B lectin" evidence="18">
    <location>
        <begin position="485"/>
        <end position="610"/>
    </location>
</feature>
<evidence type="ECO:0000256" key="15">
    <source>
        <dbReference type="ARBA" id="ARBA00023180"/>
    </source>
</evidence>
<keyword evidence="11 17" id="KW-1133">Transmembrane helix</keyword>
<reference evidence="19" key="1">
    <citation type="submission" date="2023-06" db="EMBL/GenBank/DDBJ databases">
        <title>Genomic analysis of the entomopathogenic nematode Steinernema hermaphroditum.</title>
        <authorList>
            <person name="Schwarz E.M."/>
            <person name="Heppert J.K."/>
            <person name="Baniya A."/>
            <person name="Schwartz H.T."/>
            <person name="Tan C.-H."/>
            <person name="Antoshechkin I."/>
            <person name="Sternberg P.W."/>
            <person name="Goodrich-Blair H."/>
            <person name="Dillman A.R."/>
        </authorList>
    </citation>
    <scope>NUCLEOTIDE SEQUENCE</scope>
    <source>
        <strain evidence="19">PS9179</strain>
        <tissue evidence="19">Whole animal</tissue>
    </source>
</reference>
<evidence type="ECO:0000256" key="16">
    <source>
        <dbReference type="ARBA" id="ARBA00023211"/>
    </source>
</evidence>
<keyword evidence="5 17" id="KW-0328">Glycosyltransferase</keyword>
<dbReference type="PANTHER" id="PTHR11675">
    <property type="entry name" value="N-ACETYLGALACTOSAMINYLTRANSFERASE"/>
    <property type="match status" value="1"/>
</dbReference>
<evidence type="ECO:0000256" key="1">
    <source>
        <dbReference type="ARBA" id="ARBA00001936"/>
    </source>
</evidence>
<dbReference type="GO" id="GO:0000139">
    <property type="term" value="C:Golgi membrane"/>
    <property type="evidence" value="ECO:0007669"/>
    <property type="project" value="UniProtKB-SubCell"/>
</dbReference>
<dbReference type="InterPro" id="IPR045885">
    <property type="entry name" value="GalNAc-T"/>
</dbReference>
<dbReference type="InterPro" id="IPR001173">
    <property type="entry name" value="Glyco_trans_2-like"/>
</dbReference>
<evidence type="ECO:0000256" key="2">
    <source>
        <dbReference type="ARBA" id="ARBA00004323"/>
    </source>
</evidence>
<keyword evidence="14 17" id="KW-1015">Disulfide bond</keyword>
<keyword evidence="15" id="KW-0325">Glycoprotein</keyword>
<dbReference type="GO" id="GO:0006493">
    <property type="term" value="P:protein O-linked glycosylation"/>
    <property type="evidence" value="ECO:0007669"/>
    <property type="project" value="TreeGrafter"/>
</dbReference>
<dbReference type="EMBL" id="JAUCMV010000003">
    <property type="protein sequence ID" value="KAK0408242.1"/>
    <property type="molecule type" value="Genomic_DNA"/>
</dbReference>
<evidence type="ECO:0000256" key="11">
    <source>
        <dbReference type="ARBA" id="ARBA00022989"/>
    </source>
</evidence>
<keyword evidence="16 17" id="KW-0464">Manganese</keyword>
<evidence type="ECO:0000259" key="18">
    <source>
        <dbReference type="SMART" id="SM00458"/>
    </source>
</evidence>
<comment type="caution">
    <text evidence="19">The sequence shown here is derived from an EMBL/GenBank/DDBJ whole genome shotgun (WGS) entry which is preliminary data.</text>
</comment>
<accession>A0AA39LSP4</accession>
<feature type="transmembrane region" description="Helical" evidence="17">
    <location>
        <begin position="7"/>
        <end position="26"/>
    </location>
</feature>
<keyword evidence="6 17" id="KW-0808">Transferase</keyword>
<keyword evidence="9 17" id="KW-0430">Lectin</keyword>
<dbReference type="SUPFAM" id="SSF53448">
    <property type="entry name" value="Nucleotide-diphospho-sugar transferases"/>
    <property type="match status" value="1"/>
</dbReference>
<dbReference type="InterPro" id="IPR035992">
    <property type="entry name" value="Ricin_B-like_lectins"/>
</dbReference>
<dbReference type="AlphaFoldDB" id="A0AA39LSP4"/>
<evidence type="ECO:0000256" key="5">
    <source>
        <dbReference type="ARBA" id="ARBA00022676"/>
    </source>
</evidence>
<dbReference type="SUPFAM" id="SSF50370">
    <property type="entry name" value="Ricin B-like lectins"/>
    <property type="match status" value="1"/>
</dbReference>
<evidence type="ECO:0000313" key="19">
    <source>
        <dbReference type="EMBL" id="KAK0408242.1"/>
    </source>
</evidence>
<dbReference type="Gene3D" id="3.90.550.10">
    <property type="entry name" value="Spore Coat Polysaccharide Biosynthesis Protein SpsA, Chain A"/>
    <property type="match status" value="1"/>
</dbReference>
<dbReference type="GO" id="GO:0004653">
    <property type="term" value="F:polypeptide N-acetylgalactosaminyltransferase activity"/>
    <property type="evidence" value="ECO:0007669"/>
    <property type="project" value="TreeGrafter"/>
</dbReference>
<protein>
    <recommendedName>
        <fullName evidence="17">Polypeptide N-acetylgalactosaminyltransferase</fullName>
        <ecNumber evidence="17">2.4.1.-</ecNumber>
    </recommendedName>
    <alternativeName>
        <fullName evidence="17">Protein-UDP acetylgalactosaminyltransferase</fullName>
    </alternativeName>
</protein>
<comment type="similarity">
    <text evidence="4 17">Belongs to the glycosyltransferase 2 family. GalNAc-T subfamily.</text>
</comment>
<dbReference type="GO" id="GO:0030246">
    <property type="term" value="F:carbohydrate binding"/>
    <property type="evidence" value="ECO:0007669"/>
    <property type="project" value="UniProtKB-KW"/>
</dbReference>
<comment type="subcellular location">
    <subcellularLocation>
        <location evidence="2 17">Golgi apparatus membrane</location>
        <topology evidence="2 17">Single-pass type II membrane protein</topology>
    </subcellularLocation>
</comment>
<dbReference type="SMART" id="SM00458">
    <property type="entry name" value="RICIN"/>
    <property type="match status" value="1"/>
</dbReference>
<evidence type="ECO:0000256" key="3">
    <source>
        <dbReference type="ARBA" id="ARBA00004922"/>
    </source>
</evidence>
<evidence type="ECO:0000256" key="12">
    <source>
        <dbReference type="ARBA" id="ARBA00023034"/>
    </source>
</evidence>
<name>A0AA39LSP4_9BILA</name>